<proteinExistence type="predicted"/>
<feature type="repeat" description="ARM" evidence="1">
    <location>
        <begin position="295"/>
        <end position="323"/>
    </location>
</feature>
<dbReference type="Proteomes" id="UP000794436">
    <property type="component" value="Unassembled WGS sequence"/>
</dbReference>
<protein>
    <submittedName>
        <fullName evidence="2">Uncharacterized protein</fullName>
    </submittedName>
</protein>
<dbReference type="AlphaFoldDB" id="A0A8K1CHR3"/>
<comment type="caution">
    <text evidence="2">The sequence shown here is derived from an EMBL/GenBank/DDBJ whole genome shotgun (WGS) entry which is preliminary data.</text>
</comment>
<dbReference type="PROSITE" id="PS50176">
    <property type="entry name" value="ARM_REPEAT"/>
    <property type="match status" value="1"/>
</dbReference>
<dbReference type="InterPro" id="IPR011989">
    <property type="entry name" value="ARM-like"/>
</dbReference>
<keyword evidence="3" id="KW-1185">Reference proteome</keyword>
<reference evidence="2" key="1">
    <citation type="submission" date="2019-03" db="EMBL/GenBank/DDBJ databases">
        <title>Long read genome sequence of the mycoparasitic Pythium oligandrum ATCC 38472 isolated from sugarbeet rhizosphere.</title>
        <authorList>
            <person name="Gaulin E."/>
        </authorList>
    </citation>
    <scope>NUCLEOTIDE SEQUENCE</scope>
    <source>
        <strain evidence="2">ATCC 38472_TT</strain>
    </source>
</reference>
<evidence type="ECO:0000313" key="3">
    <source>
        <dbReference type="Proteomes" id="UP000794436"/>
    </source>
</evidence>
<evidence type="ECO:0000256" key="1">
    <source>
        <dbReference type="PROSITE-ProRule" id="PRU00259"/>
    </source>
</evidence>
<accession>A0A8K1CHR3</accession>
<dbReference type="OrthoDB" id="116108at2759"/>
<sequence>MAKAPVETLVSGRESELHIPSLCKVPLSRMSHTSCSSEDEESAPVPTALMAIPSLRRCRSSNKQEVPYRRRRSVSANSLVTMTNYRSSISSIATTASFDDEDEMTDTLIVPLLPAAPYPVDPYHFYSRGVDAALQLVQEIRDLLSACDIEFSFEPHKCKFKCVKYVQYSQVEFVLRIYVSNDAMLLEFQRRSGSLLLWDGLYSLLYHKLLYWVDTTAPACPQSGKQKKVASRAEDSMNVDMWQRVATSKHQVTSGLESMNIMITSPYVDVQREACAGLAAITGDAQNAYQVAKSGMVESLIKLASSADREVARCSIGTLGNIAQAVPTFPDEKLASQTLEQTKRAASVVVGLLGEAIDTFTPLELLRECAQVMTVFSRICPSEALHYQAVPQLEHYIDHCDPQLAGFCREAIQQLLTNV</sequence>
<dbReference type="InterPro" id="IPR016024">
    <property type="entry name" value="ARM-type_fold"/>
</dbReference>
<dbReference type="SMART" id="SM00185">
    <property type="entry name" value="ARM"/>
    <property type="match status" value="1"/>
</dbReference>
<dbReference type="Gene3D" id="1.25.10.10">
    <property type="entry name" value="Leucine-rich Repeat Variant"/>
    <property type="match status" value="1"/>
</dbReference>
<organism evidence="2 3">
    <name type="scientific">Pythium oligandrum</name>
    <name type="common">Mycoparasitic fungus</name>
    <dbReference type="NCBI Taxonomy" id="41045"/>
    <lineage>
        <taxon>Eukaryota</taxon>
        <taxon>Sar</taxon>
        <taxon>Stramenopiles</taxon>
        <taxon>Oomycota</taxon>
        <taxon>Peronosporomycetes</taxon>
        <taxon>Pythiales</taxon>
        <taxon>Pythiaceae</taxon>
        <taxon>Pythium</taxon>
    </lineage>
</organism>
<dbReference type="SUPFAM" id="SSF48371">
    <property type="entry name" value="ARM repeat"/>
    <property type="match status" value="1"/>
</dbReference>
<gene>
    <name evidence="2" type="ORF">Poli38472_002563</name>
</gene>
<dbReference type="EMBL" id="SPLM01000072">
    <property type="protein sequence ID" value="TMW63622.1"/>
    <property type="molecule type" value="Genomic_DNA"/>
</dbReference>
<dbReference type="InterPro" id="IPR000225">
    <property type="entry name" value="Armadillo"/>
</dbReference>
<evidence type="ECO:0000313" key="2">
    <source>
        <dbReference type="EMBL" id="TMW63622.1"/>
    </source>
</evidence>
<name>A0A8K1CHR3_PYTOL</name>